<organism evidence="1">
    <name type="scientific">Stegastes partitus</name>
    <name type="common">bicolor damselfish</name>
    <dbReference type="NCBI Taxonomy" id="144197"/>
    <lineage>
        <taxon>Eukaryota</taxon>
        <taxon>Metazoa</taxon>
        <taxon>Chordata</taxon>
        <taxon>Craniata</taxon>
        <taxon>Vertebrata</taxon>
        <taxon>Euteleostomi</taxon>
        <taxon>Actinopterygii</taxon>
        <taxon>Neopterygii</taxon>
        <taxon>Teleostei</taxon>
        <taxon>Neoteleostei</taxon>
        <taxon>Acanthomorphata</taxon>
        <taxon>Ovalentaria</taxon>
        <taxon>Pomacentridae</taxon>
        <taxon>Stegastes</taxon>
    </lineage>
</organism>
<dbReference type="AlphaFoldDB" id="A0A3B4ZG82"/>
<dbReference type="PANTHER" id="PTHR46060:SF1">
    <property type="entry name" value="MARINER MOS1 TRANSPOSASE-LIKE PROTEIN"/>
    <property type="match status" value="1"/>
</dbReference>
<sequence>MAHVSKEILRRLLHSVHDKRQELWQDKWWLLQHDNAPAHNALSIPQFLAEKNISVLEQPPCSPHLALWDFFLFPKLKGVIKGTRLEDVDDIKMAVTTELRRILEESFQDPGASNQLIG</sequence>
<protein>
    <recommendedName>
        <fullName evidence="2">Tc1-like transposase DDE domain-containing protein</fullName>
    </recommendedName>
</protein>
<dbReference type="STRING" id="144197.ENSSPAP00000005384"/>
<dbReference type="PANTHER" id="PTHR46060">
    <property type="entry name" value="MARINER MOS1 TRANSPOSASE-LIKE PROTEIN"/>
    <property type="match status" value="1"/>
</dbReference>
<dbReference type="Ensembl" id="ENSSPAT00000005490.1">
    <property type="protein sequence ID" value="ENSSPAP00000005384.1"/>
    <property type="gene ID" value="ENSSPAG00000004176.1"/>
</dbReference>
<name>A0A3B4ZG82_9TELE</name>
<dbReference type="InterPro" id="IPR036397">
    <property type="entry name" value="RNaseH_sf"/>
</dbReference>
<reference evidence="1" key="1">
    <citation type="submission" date="2023-09" db="UniProtKB">
        <authorList>
            <consortium name="Ensembl"/>
        </authorList>
    </citation>
    <scope>IDENTIFICATION</scope>
</reference>
<accession>A0A3B4ZG82</accession>
<proteinExistence type="predicted"/>
<dbReference type="Gene3D" id="3.30.420.10">
    <property type="entry name" value="Ribonuclease H-like superfamily/Ribonuclease H"/>
    <property type="match status" value="1"/>
</dbReference>
<dbReference type="GeneTree" id="ENSGT00940000175405"/>
<dbReference type="GO" id="GO:0003676">
    <property type="term" value="F:nucleic acid binding"/>
    <property type="evidence" value="ECO:0007669"/>
    <property type="project" value="InterPro"/>
</dbReference>
<evidence type="ECO:0008006" key="2">
    <source>
        <dbReference type="Google" id="ProtNLM"/>
    </source>
</evidence>
<dbReference type="InterPro" id="IPR052709">
    <property type="entry name" value="Transposase-MT_Hybrid"/>
</dbReference>
<evidence type="ECO:0000313" key="1">
    <source>
        <dbReference type="Ensembl" id="ENSSPAP00000005384.1"/>
    </source>
</evidence>